<evidence type="ECO:0000313" key="1">
    <source>
        <dbReference type="EMBL" id="KAH3813404.1"/>
    </source>
</evidence>
<name>A0A9D4GD56_DREPO</name>
<dbReference type="EMBL" id="JAIWYP010000006">
    <property type="protein sequence ID" value="KAH3813404.1"/>
    <property type="molecule type" value="Genomic_DNA"/>
</dbReference>
<reference evidence="1" key="1">
    <citation type="journal article" date="2019" name="bioRxiv">
        <title>The Genome of the Zebra Mussel, Dreissena polymorpha: A Resource for Invasive Species Research.</title>
        <authorList>
            <person name="McCartney M.A."/>
            <person name="Auch B."/>
            <person name="Kono T."/>
            <person name="Mallez S."/>
            <person name="Zhang Y."/>
            <person name="Obille A."/>
            <person name="Becker A."/>
            <person name="Abrahante J.E."/>
            <person name="Garbe J."/>
            <person name="Badalamenti J.P."/>
            <person name="Herman A."/>
            <person name="Mangelson H."/>
            <person name="Liachko I."/>
            <person name="Sullivan S."/>
            <person name="Sone E.D."/>
            <person name="Koren S."/>
            <person name="Silverstein K.A.T."/>
            <person name="Beckman K.B."/>
            <person name="Gohl D.M."/>
        </authorList>
    </citation>
    <scope>NUCLEOTIDE SEQUENCE</scope>
    <source>
        <strain evidence="1">Duluth1</strain>
        <tissue evidence="1">Whole animal</tissue>
    </source>
</reference>
<comment type="caution">
    <text evidence="1">The sequence shown here is derived from an EMBL/GenBank/DDBJ whole genome shotgun (WGS) entry which is preliminary data.</text>
</comment>
<dbReference type="AlphaFoldDB" id="A0A9D4GD56"/>
<dbReference type="Proteomes" id="UP000828390">
    <property type="component" value="Unassembled WGS sequence"/>
</dbReference>
<reference evidence="1" key="2">
    <citation type="submission" date="2020-11" db="EMBL/GenBank/DDBJ databases">
        <authorList>
            <person name="McCartney M.A."/>
            <person name="Auch B."/>
            <person name="Kono T."/>
            <person name="Mallez S."/>
            <person name="Becker A."/>
            <person name="Gohl D.M."/>
            <person name="Silverstein K.A.T."/>
            <person name="Koren S."/>
            <person name="Bechman K.B."/>
            <person name="Herman A."/>
            <person name="Abrahante J.E."/>
            <person name="Garbe J."/>
        </authorList>
    </citation>
    <scope>NUCLEOTIDE SEQUENCE</scope>
    <source>
        <strain evidence="1">Duluth1</strain>
        <tissue evidence="1">Whole animal</tissue>
    </source>
</reference>
<evidence type="ECO:0000313" key="2">
    <source>
        <dbReference type="Proteomes" id="UP000828390"/>
    </source>
</evidence>
<accession>A0A9D4GD56</accession>
<organism evidence="1 2">
    <name type="scientific">Dreissena polymorpha</name>
    <name type="common">Zebra mussel</name>
    <name type="synonym">Mytilus polymorpha</name>
    <dbReference type="NCBI Taxonomy" id="45954"/>
    <lineage>
        <taxon>Eukaryota</taxon>
        <taxon>Metazoa</taxon>
        <taxon>Spiralia</taxon>
        <taxon>Lophotrochozoa</taxon>
        <taxon>Mollusca</taxon>
        <taxon>Bivalvia</taxon>
        <taxon>Autobranchia</taxon>
        <taxon>Heteroconchia</taxon>
        <taxon>Euheterodonta</taxon>
        <taxon>Imparidentia</taxon>
        <taxon>Neoheterodontei</taxon>
        <taxon>Myida</taxon>
        <taxon>Dreissenoidea</taxon>
        <taxon>Dreissenidae</taxon>
        <taxon>Dreissena</taxon>
    </lineage>
</organism>
<protein>
    <submittedName>
        <fullName evidence="1">Uncharacterized protein</fullName>
    </submittedName>
</protein>
<keyword evidence="2" id="KW-1185">Reference proteome</keyword>
<gene>
    <name evidence="1" type="ORF">DPMN_141860</name>
</gene>
<sequence length="102" mass="11521">MLIPVKNLCVEVAEDAPRTETGITHRMGYFPVAFFTNNYHQDMELVMATSTFAPHTPRSEYFSIAVLINSYHQDILLSVVTSPYLSFLTPGTTSFSCRQNKI</sequence>
<proteinExistence type="predicted"/>